<evidence type="ECO:0000256" key="1">
    <source>
        <dbReference type="ARBA" id="ARBA00008168"/>
    </source>
</evidence>
<reference evidence="2 3" key="1">
    <citation type="journal article" date="2024" name="Nat. Commun.">
        <title>Phylogenomics reveals the evolutionary origins of lichenization in chlorophyte algae.</title>
        <authorList>
            <person name="Puginier C."/>
            <person name="Libourel C."/>
            <person name="Otte J."/>
            <person name="Skaloud P."/>
            <person name="Haon M."/>
            <person name="Grisel S."/>
            <person name="Petersen M."/>
            <person name="Berrin J.G."/>
            <person name="Delaux P.M."/>
            <person name="Dal Grande F."/>
            <person name="Keller J."/>
        </authorList>
    </citation>
    <scope>NUCLEOTIDE SEQUENCE [LARGE SCALE GENOMIC DNA]</scope>
    <source>
        <strain evidence="2 3">SAG 216-7</strain>
    </source>
</reference>
<dbReference type="InterPro" id="IPR036707">
    <property type="entry name" value="MinE_sf"/>
</dbReference>
<keyword evidence="3" id="KW-1185">Reference proteome</keyword>
<comment type="similarity">
    <text evidence="1">Belongs to the MinE family.</text>
</comment>
<comment type="caution">
    <text evidence="2">The sequence shown here is derived from an EMBL/GenBank/DDBJ whole genome shotgun (WGS) entry which is preliminary data.</text>
</comment>
<name>A0ABR2YM26_9CHLO</name>
<dbReference type="Proteomes" id="UP001491310">
    <property type="component" value="Unassembled WGS sequence"/>
</dbReference>
<dbReference type="InterPro" id="IPR005527">
    <property type="entry name" value="MinE"/>
</dbReference>
<accession>A0ABR2YM26</accession>
<sequence length="211" mass="22962">MSSSIQITSTLHFLGSSSGRPLQKVSLLPPLQAGRRVPKRCSLRIAASYRETGQPYDITAAARQKVGAAPAASTAPGGLADFARKLRAAWQIFFPPQTKSVSPKEEGKNRLRMILVADRCGMNPASLHDMKHSIVRAVQDYVDIEAEELIEVNISTDVDLGTIYSVAVPIKRVKPVARAPMEDDVEVDGITLRWDSSDPESDPSSEFPFGC</sequence>
<proteinExistence type="inferred from homology"/>
<dbReference type="Pfam" id="PF03776">
    <property type="entry name" value="MinE"/>
    <property type="match status" value="1"/>
</dbReference>
<evidence type="ECO:0000313" key="3">
    <source>
        <dbReference type="Proteomes" id="UP001491310"/>
    </source>
</evidence>
<evidence type="ECO:0000313" key="2">
    <source>
        <dbReference type="EMBL" id="KAK9907477.1"/>
    </source>
</evidence>
<dbReference type="Gene3D" id="3.30.1070.10">
    <property type="entry name" value="Cell division topological specificity factor MinE"/>
    <property type="match status" value="1"/>
</dbReference>
<protein>
    <recommendedName>
        <fullName evidence="4">Cell division topological specificity factor MinE</fullName>
    </recommendedName>
</protein>
<organism evidence="2 3">
    <name type="scientific">Coccomyxa subellipsoidea</name>
    <dbReference type="NCBI Taxonomy" id="248742"/>
    <lineage>
        <taxon>Eukaryota</taxon>
        <taxon>Viridiplantae</taxon>
        <taxon>Chlorophyta</taxon>
        <taxon>core chlorophytes</taxon>
        <taxon>Trebouxiophyceae</taxon>
        <taxon>Trebouxiophyceae incertae sedis</taxon>
        <taxon>Coccomyxaceae</taxon>
        <taxon>Coccomyxa</taxon>
    </lineage>
</organism>
<gene>
    <name evidence="2" type="ORF">WJX75_004401</name>
</gene>
<dbReference type="EMBL" id="JALJOT010000009">
    <property type="protein sequence ID" value="KAK9907477.1"/>
    <property type="molecule type" value="Genomic_DNA"/>
</dbReference>
<evidence type="ECO:0008006" key="4">
    <source>
        <dbReference type="Google" id="ProtNLM"/>
    </source>
</evidence>